<proteinExistence type="predicted"/>
<name>A0ABT5ESR7_9BACT</name>
<dbReference type="RefSeq" id="WP_271921834.1">
    <property type="nucleotide sequence ID" value="NZ_JAQNDO010000001.1"/>
</dbReference>
<evidence type="ECO:0000256" key="1">
    <source>
        <dbReference type="SAM" id="MobiDB-lite"/>
    </source>
</evidence>
<keyword evidence="2" id="KW-0472">Membrane</keyword>
<protein>
    <recommendedName>
        <fullName evidence="5">Cardiolipin synthase N-terminal domain-containing protein</fullName>
    </recommendedName>
</protein>
<evidence type="ECO:0000256" key="2">
    <source>
        <dbReference type="SAM" id="Phobius"/>
    </source>
</evidence>
<evidence type="ECO:0000313" key="4">
    <source>
        <dbReference type="Proteomes" id="UP001221411"/>
    </source>
</evidence>
<accession>A0ABT5ESR7</accession>
<keyword evidence="2" id="KW-0812">Transmembrane</keyword>
<feature type="transmembrane region" description="Helical" evidence="2">
    <location>
        <begin position="50"/>
        <end position="71"/>
    </location>
</feature>
<sequence length="99" mass="10800">MDGLGVEAGATLELTVGIALVILAAVVMLVQIGITVRLWKSDFYTRGQKIAQSAMIWLLPVVGVIVIYAGLRHADDVPRPEPNPEGGEHQSLWWTNHDL</sequence>
<dbReference type="EMBL" id="JAQNDO010000001">
    <property type="protein sequence ID" value="MDC0744868.1"/>
    <property type="molecule type" value="Genomic_DNA"/>
</dbReference>
<reference evidence="3 4" key="1">
    <citation type="submission" date="2022-11" db="EMBL/GenBank/DDBJ databases">
        <title>Minimal conservation of predation-associated metabolite biosynthetic gene clusters underscores biosynthetic potential of Myxococcota including descriptions for ten novel species: Archangium lansinium sp. nov., Myxococcus landrumus sp. nov., Nannocystis bai.</title>
        <authorList>
            <person name="Ahearne A."/>
            <person name="Stevens C."/>
            <person name="Dowd S."/>
        </authorList>
    </citation>
    <scope>NUCLEOTIDE SEQUENCE [LARGE SCALE GENOMIC DNA]</scope>
    <source>
        <strain evidence="3 4">RJM3</strain>
    </source>
</reference>
<feature type="transmembrane region" description="Helical" evidence="2">
    <location>
        <begin position="14"/>
        <end position="38"/>
    </location>
</feature>
<evidence type="ECO:0000313" key="3">
    <source>
        <dbReference type="EMBL" id="MDC0744868.1"/>
    </source>
</evidence>
<evidence type="ECO:0008006" key="5">
    <source>
        <dbReference type="Google" id="ProtNLM"/>
    </source>
</evidence>
<feature type="region of interest" description="Disordered" evidence="1">
    <location>
        <begin position="77"/>
        <end position="99"/>
    </location>
</feature>
<gene>
    <name evidence="3" type="ORF">POL67_26285</name>
</gene>
<organism evidence="3 4">
    <name type="scientific">Polyangium mundeleinium</name>
    <dbReference type="NCBI Taxonomy" id="2995306"/>
    <lineage>
        <taxon>Bacteria</taxon>
        <taxon>Pseudomonadati</taxon>
        <taxon>Myxococcota</taxon>
        <taxon>Polyangia</taxon>
        <taxon>Polyangiales</taxon>
        <taxon>Polyangiaceae</taxon>
        <taxon>Polyangium</taxon>
    </lineage>
</organism>
<comment type="caution">
    <text evidence="3">The sequence shown here is derived from an EMBL/GenBank/DDBJ whole genome shotgun (WGS) entry which is preliminary data.</text>
</comment>
<keyword evidence="4" id="KW-1185">Reference proteome</keyword>
<dbReference type="Proteomes" id="UP001221411">
    <property type="component" value="Unassembled WGS sequence"/>
</dbReference>
<keyword evidence="2" id="KW-1133">Transmembrane helix</keyword>